<organism evidence="2 3">
    <name type="scientific">Planotetraspora kaengkrachanensis</name>
    <dbReference type="NCBI Taxonomy" id="575193"/>
    <lineage>
        <taxon>Bacteria</taxon>
        <taxon>Bacillati</taxon>
        <taxon>Actinomycetota</taxon>
        <taxon>Actinomycetes</taxon>
        <taxon>Streptosporangiales</taxon>
        <taxon>Streptosporangiaceae</taxon>
        <taxon>Planotetraspora</taxon>
    </lineage>
</organism>
<evidence type="ECO:0000313" key="2">
    <source>
        <dbReference type="EMBL" id="GIG83978.1"/>
    </source>
</evidence>
<protein>
    <recommendedName>
        <fullName evidence="1">DUF559 domain-containing protein</fullName>
    </recommendedName>
</protein>
<feature type="domain" description="DUF559" evidence="1">
    <location>
        <begin position="280"/>
        <end position="348"/>
    </location>
</feature>
<dbReference type="RefSeq" id="WP_203887271.1">
    <property type="nucleotide sequence ID" value="NZ_BAABHH010000030.1"/>
</dbReference>
<dbReference type="SUPFAM" id="SSF52980">
    <property type="entry name" value="Restriction endonuclease-like"/>
    <property type="match status" value="1"/>
</dbReference>
<sequence>MARAWAEMPIGRAVRIAGVDPEAVSLSLEALPADAPAVLTYAATAQKSASAMVEAVLSELESAAVSLYPAWLPEAEGIAPGGAGAAAVRVLALEMASASRHFGPFVADLAQDSLRGGSTGRTRFPPEVRAAGLARVLAAAFDSRQVALLVDVPEGLSSRDEDVLVAGCEWLAHRGPMGVWLTGAPLIAADRVETVTVRLPAEMAAIACDLPQATAPPAVIAHTPAGPLRPVGGGPAIRYPAVTGRPHPASEAEQALEAALSSRDWAAGRVWNHNHQTHPLAEVIRPDLMWRRERCVVEIDGPEHRGAFRYEADRRRDVQLQLDGYAVLRFTNDQIASDLETVVRQLERFVTSRRVGTFEGSHHD</sequence>
<keyword evidence="3" id="KW-1185">Reference proteome</keyword>
<evidence type="ECO:0000259" key="1">
    <source>
        <dbReference type="Pfam" id="PF04480"/>
    </source>
</evidence>
<dbReference type="Pfam" id="PF04480">
    <property type="entry name" value="DUF559"/>
    <property type="match status" value="1"/>
</dbReference>
<name>A0A8J3PZN4_9ACTN</name>
<evidence type="ECO:0000313" key="3">
    <source>
        <dbReference type="Proteomes" id="UP000630097"/>
    </source>
</evidence>
<comment type="caution">
    <text evidence="2">The sequence shown here is derived from an EMBL/GenBank/DDBJ whole genome shotgun (WGS) entry which is preliminary data.</text>
</comment>
<dbReference type="InterPro" id="IPR011335">
    <property type="entry name" value="Restrct_endonuc-II-like"/>
</dbReference>
<dbReference type="EMBL" id="BONV01000046">
    <property type="protein sequence ID" value="GIG83978.1"/>
    <property type="molecule type" value="Genomic_DNA"/>
</dbReference>
<dbReference type="Gene3D" id="3.40.960.10">
    <property type="entry name" value="VSR Endonuclease"/>
    <property type="match status" value="1"/>
</dbReference>
<gene>
    <name evidence="2" type="ORF">Pka01_71050</name>
</gene>
<accession>A0A8J3PZN4</accession>
<dbReference type="Proteomes" id="UP000630097">
    <property type="component" value="Unassembled WGS sequence"/>
</dbReference>
<dbReference type="InterPro" id="IPR007569">
    <property type="entry name" value="DUF559"/>
</dbReference>
<reference evidence="2 3" key="1">
    <citation type="submission" date="2021-01" db="EMBL/GenBank/DDBJ databases">
        <title>Whole genome shotgun sequence of Planotetraspora kaengkrachanensis NBRC 104272.</title>
        <authorList>
            <person name="Komaki H."/>
            <person name="Tamura T."/>
        </authorList>
    </citation>
    <scope>NUCLEOTIDE SEQUENCE [LARGE SCALE GENOMIC DNA]</scope>
    <source>
        <strain evidence="2 3">NBRC 104272</strain>
    </source>
</reference>
<proteinExistence type="predicted"/>
<dbReference type="AlphaFoldDB" id="A0A8J3PZN4"/>